<gene>
    <name evidence="2" type="ORF">Tco_1067851</name>
</gene>
<protein>
    <submittedName>
        <fullName evidence="2">Uncharacterized protein</fullName>
    </submittedName>
</protein>
<evidence type="ECO:0000256" key="1">
    <source>
        <dbReference type="SAM" id="MobiDB-lite"/>
    </source>
</evidence>
<comment type="caution">
    <text evidence="2">The sequence shown here is derived from an EMBL/GenBank/DDBJ whole genome shotgun (WGS) entry which is preliminary data.</text>
</comment>
<evidence type="ECO:0000313" key="3">
    <source>
        <dbReference type="Proteomes" id="UP001151760"/>
    </source>
</evidence>
<name>A0ABQ5HEX9_9ASTR</name>
<dbReference type="EMBL" id="BQNB010019516">
    <property type="protein sequence ID" value="GJT86134.1"/>
    <property type="molecule type" value="Genomic_DNA"/>
</dbReference>
<reference evidence="2" key="1">
    <citation type="journal article" date="2022" name="Int. J. Mol. Sci.">
        <title>Draft Genome of Tanacetum Coccineum: Genomic Comparison of Closely Related Tanacetum-Family Plants.</title>
        <authorList>
            <person name="Yamashiro T."/>
            <person name="Shiraishi A."/>
            <person name="Nakayama K."/>
            <person name="Satake H."/>
        </authorList>
    </citation>
    <scope>NUCLEOTIDE SEQUENCE</scope>
</reference>
<feature type="compositionally biased region" description="Basic and acidic residues" evidence="1">
    <location>
        <begin position="87"/>
        <end position="96"/>
    </location>
</feature>
<sequence length="285" mass="32940">MRSTRLTPLAPVPIVNKANEMILQDTLQVSLAEYKSQEEQEVRENVELVNKHLASMEIENMVEGPENVINDSSIPRNDDQNILSTRLEPRSDKESPEVEITNDEEVEITNDEEVEITNVVIPVNVNEEEEEITNEVYKLKRMEKGKIVEDSRSISFPTPIRSPRIHTDLVSSDTEKLQELTITDMTPSPSSSLLNTKLYTTNRHLSLFKAKPAHFKCYKSFFQELRGRYGYLFEHLRAKFLSKKLFDTLADHLQEVMVESLPTMVDKHIKEQVEKKVPGWLKFKL</sequence>
<keyword evidence="3" id="KW-1185">Reference proteome</keyword>
<feature type="region of interest" description="Disordered" evidence="1">
    <location>
        <begin position="65"/>
        <end position="99"/>
    </location>
</feature>
<feature type="compositionally biased region" description="Polar residues" evidence="1">
    <location>
        <begin position="69"/>
        <end position="84"/>
    </location>
</feature>
<accession>A0ABQ5HEX9</accession>
<evidence type="ECO:0000313" key="2">
    <source>
        <dbReference type="EMBL" id="GJT86134.1"/>
    </source>
</evidence>
<organism evidence="2 3">
    <name type="scientific">Tanacetum coccineum</name>
    <dbReference type="NCBI Taxonomy" id="301880"/>
    <lineage>
        <taxon>Eukaryota</taxon>
        <taxon>Viridiplantae</taxon>
        <taxon>Streptophyta</taxon>
        <taxon>Embryophyta</taxon>
        <taxon>Tracheophyta</taxon>
        <taxon>Spermatophyta</taxon>
        <taxon>Magnoliopsida</taxon>
        <taxon>eudicotyledons</taxon>
        <taxon>Gunneridae</taxon>
        <taxon>Pentapetalae</taxon>
        <taxon>asterids</taxon>
        <taxon>campanulids</taxon>
        <taxon>Asterales</taxon>
        <taxon>Asteraceae</taxon>
        <taxon>Asteroideae</taxon>
        <taxon>Anthemideae</taxon>
        <taxon>Anthemidinae</taxon>
        <taxon>Tanacetum</taxon>
    </lineage>
</organism>
<proteinExistence type="predicted"/>
<dbReference type="Proteomes" id="UP001151760">
    <property type="component" value="Unassembled WGS sequence"/>
</dbReference>
<reference evidence="2" key="2">
    <citation type="submission" date="2022-01" db="EMBL/GenBank/DDBJ databases">
        <authorList>
            <person name="Yamashiro T."/>
            <person name="Shiraishi A."/>
            <person name="Satake H."/>
            <person name="Nakayama K."/>
        </authorList>
    </citation>
    <scope>NUCLEOTIDE SEQUENCE</scope>
</reference>